<keyword evidence="3" id="KW-1185">Reference proteome</keyword>
<gene>
    <name evidence="2" type="ORF">RM423_22495</name>
</gene>
<reference evidence="3" key="1">
    <citation type="submission" date="2023-07" db="EMBL/GenBank/DDBJ databases">
        <title>30 novel species of actinomycetes from the DSMZ collection.</title>
        <authorList>
            <person name="Nouioui I."/>
        </authorList>
    </citation>
    <scope>NUCLEOTIDE SEQUENCE [LARGE SCALE GENOMIC DNA]</scope>
    <source>
        <strain evidence="3">DSM 44399</strain>
    </source>
</reference>
<comment type="caution">
    <text evidence="2">The sequence shown here is derived from an EMBL/GenBank/DDBJ whole genome shotgun (WGS) entry which is preliminary data.</text>
</comment>
<evidence type="ECO:0000313" key="3">
    <source>
        <dbReference type="Proteomes" id="UP001183176"/>
    </source>
</evidence>
<feature type="domain" description="VapC50 C-terminal" evidence="1">
    <location>
        <begin position="15"/>
        <end position="57"/>
    </location>
</feature>
<evidence type="ECO:0000259" key="1">
    <source>
        <dbReference type="Pfam" id="PF26343"/>
    </source>
</evidence>
<dbReference type="Pfam" id="PF26343">
    <property type="entry name" value="VapC50_C"/>
    <property type="match status" value="1"/>
</dbReference>
<protein>
    <recommendedName>
        <fullName evidence="1">VapC50 C-terminal domain-containing protein</fullName>
    </recommendedName>
</protein>
<dbReference type="Proteomes" id="UP001183176">
    <property type="component" value="Unassembled WGS sequence"/>
</dbReference>
<dbReference type="InterPro" id="IPR058652">
    <property type="entry name" value="VapC50_C"/>
</dbReference>
<dbReference type="EMBL" id="JAVREH010000072">
    <property type="protein sequence ID" value="MDT0264143.1"/>
    <property type="molecule type" value="Genomic_DNA"/>
</dbReference>
<sequence length="73" mass="7851">MPTHLIPPTIQLQSPAEFTLNTVALNPAAALRAVEAMAARFREPPLTVTEILDALAQRYHFIEAVAVTGEALA</sequence>
<organism evidence="2 3">
    <name type="scientific">Jatrophihabitans lederbergiae</name>
    <dbReference type="NCBI Taxonomy" id="3075547"/>
    <lineage>
        <taxon>Bacteria</taxon>
        <taxon>Bacillati</taxon>
        <taxon>Actinomycetota</taxon>
        <taxon>Actinomycetes</taxon>
        <taxon>Jatrophihabitantales</taxon>
        <taxon>Jatrophihabitantaceae</taxon>
        <taxon>Jatrophihabitans</taxon>
    </lineage>
</organism>
<name>A0ABU2JIR8_9ACTN</name>
<evidence type="ECO:0000313" key="2">
    <source>
        <dbReference type="EMBL" id="MDT0264143.1"/>
    </source>
</evidence>
<proteinExistence type="predicted"/>
<dbReference type="RefSeq" id="WP_311425286.1">
    <property type="nucleotide sequence ID" value="NZ_JAVREH010000072.1"/>
</dbReference>
<accession>A0ABU2JIR8</accession>